<dbReference type="Gene3D" id="3.40.50.720">
    <property type="entry name" value="NAD(P)-binding Rossmann-like Domain"/>
    <property type="match status" value="1"/>
</dbReference>
<accession>A0ABU5VAT2</accession>
<feature type="non-terminal residue" evidence="2">
    <location>
        <position position="51"/>
    </location>
</feature>
<dbReference type="Pfam" id="PF03807">
    <property type="entry name" value="F420_oxidored"/>
    <property type="match status" value="1"/>
</dbReference>
<sequence length="51" mass="5221">MSKTRIAFIGAGNMAASLIGGLRAQGLDAAQIRASDPGAETRARIKAEHGI</sequence>
<evidence type="ECO:0000313" key="2">
    <source>
        <dbReference type="EMBL" id="MEA5670347.1"/>
    </source>
</evidence>
<gene>
    <name evidence="2" type="ORF">VA602_03225</name>
</gene>
<name>A0ABU5VAT2_9PSED</name>
<proteinExistence type="predicted"/>
<keyword evidence="3" id="KW-1185">Reference proteome</keyword>
<organism evidence="2 3">
    <name type="scientific">Pseudomonas machongensis</name>
    <dbReference type="NCBI Taxonomy" id="3110229"/>
    <lineage>
        <taxon>Bacteria</taxon>
        <taxon>Pseudomonadati</taxon>
        <taxon>Pseudomonadota</taxon>
        <taxon>Gammaproteobacteria</taxon>
        <taxon>Pseudomonadales</taxon>
        <taxon>Pseudomonadaceae</taxon>
        <taxon>Pseudomonas</taxon>
    </lineage>
</organism>
<reference evidence="2 3" key="1">
    <citation type="submission" date="2023-12" db="EMBL/GenBank/DDBJ databases">
        <title>Pseudomonas machongensis sp. nov., isolated from wilted pepper plants (Capsicum annuum).</title>
        <authorList>
            <person name="Qiu M."/>
            <person name="Li Y."/>
            <person name="Liu Q."/>
            <person name="Zhang X."/>
            <person name="Huang Y."/>
            <person name="Guo R."/>
            <person name="Hu M."/>
            <person name="Zhou J."/>
            <person name="Zhou X."/>
        </authorList>
    </citation>
    <scope>NUCLEOTIDE SEQUENCE [LARGE SCALE GENOMIC DNA]</scope>
    <source>
        <strain evidence="2 3">MH2</strain>
    </source>
</reference>
<dbReference type="SUPFAM" id="SSF51735">
    <property type="entry name" value="NAD(P)-binding Rossmann-fold domains"/>
    <property type="match status" value="1"/>
</dbReference>
<dbReference type="InterPro" id="IPR036291">
    <property type="entry name" value="NAD(P)-bd_dom_sf"/>
</dbReference>
<feature type="domain" description="Pyrroline-5-carboxylate reductase catalytic N-terminal" evidence="1">
    <location>
        <begin position="5"/>
        <end position="50"/>
    </location>
</feature>
<dbReference type="Proteomes" id="UP001302573">
    <property type="component" value="Unassembled WGS sequence"/>
</dbReference>
<comment type="caution">
    <text evidence="2">The sequence shown here is derived from an EMBL/GenBank/DDBJ whole genome shotgun (WGS) entry which is preliminary data.</text>
</comment>
<evidence type="ECO:0000313" key="3">
    <source>
        <dbReference type="Proteomes" id="UP001302573"/>
    </source>
</evidence>
<dbReference type="RefSeq" id="WP_323452460.1">
    <property type="nucleotide sequence ID" value="NZ_JAYFUI010000047.1"/>
</dbReference>
<dbReference type="InterPro" id="IPR028939">
    <property type="entry name" value="P5C_Rdtase_cat_N"/>
</dbReference>
<evidence type="ECO:0000259" key="1">
    <source>
        <dbReference type="Pfam" id="PF03807"/>
    </source>
</evidence>
<protein>
    <submittedName>
        <fullName evidence="2">NAD(P)-binding domain-containing protein</fullName>
    </submittedName>
</protein>
<dbReference type="EMBL" id="JAYFUI010000047">
    <property type="protein sequence ID" value="MEA5670347.1"/>
    <property type="molecule type" value="Genomic_DNA"/>
</dbReference>